<accession>A0A6N8FF20</accession>
<feature type="transmembrane region" description="Helical" evidence="5">
    <location>
        <begin position="298"/>
        <end position="320"/>
    </location>
</feature>
<dbReference type="GO" id="GO:0005886">
    <property type="term" value="C:plasma membrane"/>
    <property type="evidence" value="ECO:0007669"/>
    <property type="project" value="TreeGrafter"/>
</dbReference>
<proteinExistence type="predicted"/>
<evidence type="ECO:0000256" key="1">
    <source>
        <dbReference type="ARBA" id="ARBA00001946"/>
    </source>
</evidence>
<evidence type="ECO:0000256" key="2">
    <source>
        <dbReference type="ARBA" id="ARBA00012528"/>
    </source>
</evidence>
<feature type="signal peptide" evidence="6">
    <location>
        <begin position="1"/>
        <end position="18"/>
    </location>
</feature>
<reference evidence="8 9" key="1">
    <citation type="submission" date="2019-11" db="EMBL/GenBank/DDBJ databases">
        <title>P. haliotis isolates from Z. marina roots.</title>
        <authorList>
            <person name="Cohen M."/>
            <person name="Jospin G."/>
            <person name="Eisen J.A."/>
            <person name="Coil D.A."/>
        </authorList>
    </citation>
    <scope>NUCLEOTIDE SEQUENCE [LARGE SCALE GENOMIC DNA]</scope>
    <source>
        <strain evidence="8 9">UCD-MCMsp1aY</strain>
    </source>
</reference>
<dbReference type="AlphaFoldDB" id="A0A6N8FF20"/>
<keyword evidence="9" id="KW-1185">Reference proteome</keyword>
<organism evidence="8 9">
    <name type="scientific">Psychrosphaera haliotis</name>
    <dbReference type="NCBI Taxonomy" id="555083"/>
    <lineage>
        <taxon>Bacteria</taxon>
        <taxon>Pseudomonadati</taxon>
        <taxon>Pseudomonadota</taxon>
        <taxon>Gammaproteobacteria</taxon>
        <taxon>Alteromonadales</taxon>
        <taxon>Pseudoalteromonadaceae</taxon>
        <taxon>Psychrosphaera</taxon>
    </lineage>
</organism>
<dbReference type="InterPro" id="IPR000160">
    <property type="entry name" value="GGDEF_dom"/>
</dbReference>
<dbReference type="Pfam" id="PF07695">
    <property type="entry name" value="7TMR-DISM_7TM"/>
    <property type="match status" value="1"/>
</dbReference>
<dbReference type="Proteomes" id="UP000439994">
    <property type="component" value="Unassembled WGS sequence"/>
</dbReference>
<dbReference type="PANTHER" id="PTHR45138:SF9">
    <property type="entry name" value="DIGUANYLATE CYCLASE DGCM-RELATED"/>
    <property type="match status" value="1"/>
</dbReference>
<feature type="transmembrane region" description="Helical" evidence="5">
    <location>
        <begin position="332"/>
        <end position="349"/>
    </location>
</feature>
<dbReference type="RefSeq" id="WP_155696943.1">
    <property type="nucleotide sequence ID" value="NZ_WOCD01000005.1"/>
</dbReference>
<evidence type="ECO:0000256" key="6">
    <source>
        <dbReference type="SAM" id="SignalP"/>
    </source>
</evidence>
<feature type="coiled-coil region" evidence="4">
    <location>
        <begin position="400"/>
        <end position="431"/>
    </location>
</feature>
<evidence type="ECO:0000313" key="8">
    <source>
        <dbReference type="EMBL" id="MUH73580.1"/>
    </source>
</evidence>
<comment type="catalytic activity">
    <reaction evidence="3">
        <text>2 GTP = 3',3'-c-di-GMP + 2 diphosphate</text>
        <dbReference type="Rhea" id="RHEA:24898"/>
        <dbReference type="ChEBI" id="CHEBI:33019"/>
        <dbReference type="ChEBI" id="CHEBI:37565"/>
        <dbReference type="ChEBI" id="CHEBI:58805"/>
        <dbReference type="EC" id="2.7.7.65"/>
    </reaction>
</comment>
<comment type="cofactor">
    <cofactor evidence="1">
        <name>Mg(2+)</name>
        <dbReference type="ChEBI" id="CHEBI:18420"/>
    </cofactor>
</comment>
<keyword evidence="5" id="KW-0812">Transmembrane</keyword>
<feature type="transmembrane region" description="Helical" evidence="5">
    <location>
        <begin position="212"/>
        <end position="232"/>
    </location>
</feature>
<dbReference type="GO" id="GO:0052621">
    <property type="term" value="F:diguanylate cyclase activity"/>
    <property type="evidence" value="ECO:0007669"/>
    <property type="project" value="UniProtKB-EC"/>
</dbReference>
<evidence type="ECO:0000313" key="9">
    <source>
        <dbReference type="Proteomes" id="UP000439994"/>
    </source>
</evidence>
<gene>
    <name evidence="8" type="ORF">GNP35_14445</name>
</gene>
<dbReference type="OrthoDB" id="5289013at2"/>
<evidence type="ECO:0000259" key="7">
    <source>
        <dbReference type="PROSITE" id="PS50887"/>
    </source>
</evidence>
<protein>
    <recommendedName>
        <fullName evidence="2">diguanylate cyclase</fullName>
        <ecNumber evidence="2">2.7.7.65</ecNumber>
    </recommendedName>
</protein>
<dbReference type="FunFam" id="3.30.70.270:FF:000001">
    <property type="entry name" value="Diguanylate cyclase domain protein"/>
    <property type="match status" value="1"/>
</dbReference>
<sequence>MRNLVLILLLVLSQTAMAEPTPYQIDLNKGSVNLVPFLEYNIGNDDPLETPPIEGWSTLSEDFIKFGYDDRVHWFRFGLQNINPNPTSLYIELDNALLDNVTVYTLHNGKVRSVQNLGDNYSFVLRPVLQETFIIPISLLTDESLEFYIAVQSQGTVNFPLTLWQKESFQQQENYDRLLAGLFIGIISAAVFAYLIVFIFSQSKNALLDAALMMSLLMITLTMNGYAFHYIWPEYPLMQQHAVYLFSCIAMACSALLARNYIHSVQAGHPLTVSFIGIAIGAVVILPLTLYVSYQWGLYLVMVAAITLCCFHIYSGFWLWKQGVHEDQDLNLGVAVLLAAMLFIAVNSFTDANLPFTNLDLLQLAMLVLVTILSVSMIKKRMEKDHETPFTLAYEDFEQSDDLQTQLAEQNLELQLTLRELEDRNNELEKINTLDALSGIHNRRHFDKRIQAEIRRSRRELTPLSLIMFDIDHFKAVNDKFGHVAGDEVIRTVAHTGEEQLNRSSDEIFRYGGEEFAMLLPNTDIAGAEVLAEKVRKNIEEAQIATSSGTVKCTVSLGVACTQKEHKLTPEQFVELSDKALYAAKNNGRNCVVVHKIED</sequence>
<feature type="chain" id="PRO_5026727873" description="diguanylate cyclase" evidence="6">
    <location>
        <begin position="19"/>
        <end position="599"/>
    </location>
</feature>
<dbReference type="Pfam" id="PF00990">
    <property type="entry name" value="GGDEF"/>
    <property type="match status" value="1"/>
</dbReference>
<dbReference type="EMBL" id="WOCD01000005">
    <property type="protein sequence ID" value="MUH73580.1"/>
    <property type="molecule type" value="Genomic_DNA"/>
</dbReference>
<feature type="transmembrane region" description="Helical" evidence="5">
    <location>
        <begin position="238"/>
        <end position="258"/>
    </location>
</feature>
<dbReference type="NCBIfam" id="TIGR00254">
    <property type="entry name" value="GGDEF"/>
    <property type="match status" value="1"/>
</dbReference>
<evidence type="ECO:0000256" key="5">
    <source>
        <dbReference type="SAM" id="Phobius"/>
    </source>
</evidence>
<feature type="transmembrane region" description="Helical" evidence="5">
    <location>
        <begin position="361"/>
        <end position="378"/>
    </location>
</feature>
<comment type="caution">
    <text evidence="8">The sequence shown here is derived from an EMBL/GenBank/DDBJ whole genome shotgun (WGS) entry which is preliminary data.</text>
</comment>
<feature type="domain" description="GGDEF" evidence="7">
    <location>
        <begin position="462"/>
        <end position="597"/>
    </location>
</feature>
<dbReference type="PANTHER" id="PTHR45138">
    <property type="entry name" value="REGULATORY COMPONENTS OF SENSORY TRANSDUCTION SYSTEM"/>
    <property type="match status" value="1"/>
</dbReference>
<dbReference type="PROSITE" id="PS50887">
    <property type="entry name" value="GGDEF"/>
    <property type="match status" value="1"/>
</dbReference>
<keyword evidence="6" id="KW-0732">Signal</keyword>
<dbReference type="InterPro" id="IPR011623">
    <property type="entry name" value="7TMR_DISM_rcpt_extracell_dom1"/>
</dbReference>
<dbReference type="InterPro" id="IPR043128">
    <property type="entry name" value="Rev_trsase/Diguanyl_cyclase"/>
</dbReference>
<dbReference type="InterPro" id="IPR011622">
    <property type="entry name" value="7TMR_DISM_rcpt_extracell_dom2"/>
</dbReference>
<keyword evidence="5" id="KW-1133">Transmembrane helix</keyword>
<feature type="transmembrane region" description="Helical" evidence="5">
    <location>
        <begin position="270"/>
        <end position="292"/>
    </location>
</feature>
<dbReference type="CDD" id="cd01949">
    <property type="entry name" value="GGDEF"/>
    <property type="match status" value="1"/>
</dbReference>
<dbReference type="InterPro" id="IPR050469">
    <property type="entry name" value="Diguanylate_Cyclase"/>
</dbReference>
<dbReference type="EC" id="2.7.7.65" evidence="2"/>
<keyword evidence="5" id="KW-0472">Membrane</keyword>
<evidence type="ECO:0000256" key="3">
    <source>
        <dbReference type="ARBA" id="ARBA00034247"/>
    </source>
</evidence>
<evidence type="ECO:0000256" key="4">
    <source>
        <dbReference type="SAM" id="Coils"/>
    </source>
</evidence>
<dbReference type="GO" id="GO:1902201">
    <property type="term" value="P:negative regulation of bacterial-type flagellum-dependent cell motility"/>
    <property type="evidence" value="ECO:0007669"/>
    <property type="project" value="TreeGrafter"/>
</dbReference>
<dbReference type="SMART" id="SM00267">
    <property type="entry name" value="GGDEF"/>
    <property type="match status" value="1"/>
</dbReference>
<name>A0A6N8FF20_9GAMM</name>
<dbReference type="Gene3D" id="2.60.40.2380">
    <property type="match status" value="1"/>
</dbReference>
<keyword evidence="4" id="KW-0175">Coiled coil</keyword>
<dbReference type="Pfam" id="PF07696">
    <property type="entry name" value="7TMR-DISMED2"/>
    <property type="match status" value="1"/>
</dbReference>
<dbReference type="GO" id="GO:0043709">
    <property type="term" value="P:cell adhesion involved in single-species biofilm formation"/>
    <property type="evidence" value="ECO:0007669"/>
    <property type="project" value="TreeGrafter"/>
</dbReference>
<dbReference type="InterPro" id="IPR029787">
    <property type="entry name" value="Nucleotide_cyclase"/>
</dbReference>
<dbReference type="Gene3D" id="3.30.70.270">
    <property type="match status" value="1"/>
</dbReference>
<feature type="transmembrane region" description="Helical" evidence="5">
    <location>
        <begin position="178"/>
        <end position="200"/>
    </location>
</feature>
<dbReference type="SUPFAM" id="SSF55073">
    <property type="entry name" value="Nucleotide cyclase"/>
    <property type="match status" value="1"/>
</dbReference>